<keyword evidence="3" id="KW-1185">Reference proteome</keyword>
<feature type="coiled-coil region" evidence="1">
    <location>
        <begin position="64"/>
        <end position="91"/>
    </location>
</feature>
<sequence>MRCKLCPYRAFGTKRQLIEHMKYHSPPFSVAPASAETTFQHRVGQALHRQRAAASVIGQAAPASDLLEASAERIRERNRSASEEEAQALQRSSQVRVVLMWTTAGPEYLLRSLAGKANRLSEKLYFTGEFEDLVVSLALRSRGQEGPIIDDLCARWASDPRGLPFVFCQSQTPIRECMRHLFTRDGGIVQNALRDLKRRATARGEWVAIGHDATHKCCLSVIGPEKTGRRRLAQGAMEQAQQARTAHTFMGVAGACPGFSVQRGEGPECFASALREVLCA</sequence>
<reference evidence="2" key="1">
    <citation type="submission" date="2023-10" db="EMBL/GenBank/DDBJ databases">
        <authorList>
            <person name="Chen Y."/>
            <person name="Shah S."/>
            <person name="Dougan E. K."/>
            <person name="Thang M."/>
            <person name="Chan C."/>
        </authorList>
    </citation>
    <scope>NUCLEOTIDE SEQUENCE [LARGE SCALE GENOMIC DNA]</scope>
</reference>
<evidence type="ECO:0000313" key="3">
    <source>
        <dbReference type="Proteomes" id="UP001189429"/>
    </source>
</evidence>
<evidence type="ECO:0000313" key="2">
    <source>
        <dbReference type="EMBL" id="CAK0849985.1"/>
    </source>
</evidence>
<name>A0ABN9TVF8_9DINO</name>
<dbReference type="Proteomes" id="UP001189429">
    <property type="component" value="Unassembled WGS sequence"/>
</dbReference>
<protein>
    <recommendedName>
        <fullName evidence="4">C2H2-type domain-containing protein</fullName>
    </recommendedName>
</protein>
<evidence type="ECO:0008006" key="4">
    <source>
        <dbReference type="Google" id="ProtNLM"/>
    </source>
</evidence>
<accession>A0ABN9TVF8</accession>
<keyword evidence="1" id="KW-0175">Coiled coil</keyword>
<comment type="caution">
    <text evidence="2">The sequence shown here is derived from an EMBL/GenBank/DDBJ whole genome shotgun (WGS) entry which is preliminary data.</text>
</comment>
<dbReference type="EMBL" id="CAUYUJ010015110">
    <property type="protein sequence ID" value="CAK0849985.1"/>
    <property type="molecule type" value="Genomic_DNA"/>
</dbReference>
<evidence type="ECO:0000256" key="1">
    <source>
        <dbReference type="SAM" id="Coils"/>
    </source>
</evidence>
<gene>
    <name evidence="2" type="ORF">PCOR1329_LOCUS42537</name>
</gene>
<organism evidence="2 3">
    <name type="scientific">Prorocentrum cordatum</name>
    <dbReference type="NCBI Taxonomy" id="2364126"/>
    <lineage>
        <taxon>Eukaryota</taxon>
        <taxon>Sar</taxon>
        <taxon>Alveolata</taxon>
        <taxon>Dinophyceae</taxon>
        <taxon>Prorocentrales</taxon>
        <taxon>Prorocentraceae</taxon>
        <taxon>Prorocentrum</taxon>
    </lineage>
</organism>
<proteinExistence type="predicted"/>